<dbReference type="EMBL" id="JAHRIQ010014724">
    <property type="protein sequence ID" value="MEQ2226242.1"/>
    <property type="molecule type" value="Genomic_DNA"/>
</dbReference>
<organism evidence="6 7">
    <name type="scientific">Ilyodon furcidens</name>
    <name type="common">goldbreast splitfin</name>
    <dbReference type="NCBI Taxonomy" id="33524"/>
    <lineage>
        <taxon>Eukaryota</taxon>
        <taxon>Metazoa</taxon>
        <taxon>Chordata</taxon>
        <taxon>Craniata</taxon>
        <taxon>Vertebrata</taxon>
        <taxon>Euteleostomi</taxon>
        <taxon>Actinopterygii</taxon>
        <taxon>Neopterygii</taxon>
        <taxon>Teleostei</taxon>
        <taxon>Neoteleostei</taxon>
        <taxon>Acanthomorphata</taxon>
        <taxon>Ovalentaria</taxon>
        <taxon>Atherinomorphae</taxon>
        <taxon>Cyprinodontiformes</taxon>
        <taxon>Goodeidae</taxon>
        <taxon>Ilyodon</taxon>
    </lineage>
</organism>
<comment type="subcellular location">
    <subcellularLocation>
        <location evidence="1">Membrane</location>
    </subcellularLocation>
</comment>
<dbReference type="Proteomes" id="UP001482620">
    <property type="component" value="Unassembled WGS sequence"/>
</dbReference>
<comment type="caution">
    <text evidence="6">The sequence shown here is derived from an EMBL/GenBank/DDBJ whole genome shotgun (WGS) entry which is preliminary data.</text>
</comment>
<gene>
    <name evidence="6" type="ORF">ILYODFUR_025569</name>
</gene>
<dbReference type="CDD" id="cd11304">
    <property type="entry name" value="Cadherin_repeat"/>
    <property type="match status" value="1"/>
</dbReference>
<dbReference type="Gene3D" id="2.60.40.60">
    <property type="entry name" value="Cadherins"/>
    <property type="match status" value="1"/>
</dbReference>
<dbReference type="PROSITE" id="PS50268">
    <property type="entry name" value="CADHERIN_2"/>
    <property type="match status" value="1"/>
</dbReference>
<evidence type="ECO:0000256" key="1">
    <source>
        <dbReference type="ARBA" id="ARBA00004370"/>
    </source>
</evidence>
<dbReference type="Pfam" id="PF00028">
    <property type="entry name" value="Cadherin"/>
    <property type="match status" value="1"/>
</dbReference>
<dbReference type="InterPro" id="IPR002126">
    <property type="entry name" value="Cadherin-like_dom"/>
</dbReference>
<dbReference type="SUPFAM" id="SSF49313">
    <property type="entry name" value="Cadherin-like"/>
    <property type="match status" value="1"/>
</dbReference>
<proteinExistence type="predicted"/>
<name>A0ABV0T1S2_9TELE</name>
<evidence type="ECO:0000256" key="3">
    <source>
        <dbReference type="PROSITE-ProRule" id="PRU00043"/>
    </source>
</evidence>
<accession>A0ABV0T1S2</accession>
<evidence type="ECO:0000313" key="7">
    <source>
        <dbReference type="Proteomes" id="UP001482620"/>
    </source>
</evidence>
<evidence type="ECO:0000256" key="2">
    <source>
        <dbReference type="ARBA" id="ARBA00023136"/>
    </source>
</evidence>
<protein>
    <recommendedName>
        <fullName evidence="5">Cadherin domain-containing protein</fullName>
    </recommendedName>
</protein>
<evidence type="ECO:0000256" key="4">
    <source>
        <dbReference type="SAM" id="MobiDB-lite"/>
    </source>
</evidence>
<reference evidence="6 7" key="1">
    <citation type="submission" date="2021-06" db="EMBL/GenBank/DDBJ databases">
        <authorList>
            <person name="Palmer J.M."/>
        </authorList>
    </citation>
    <scope>NUCLEOTIDE SEQUENCE [LARGE SCALE GENOMIC DNA]</scope>
    <source>
        <strain evidence="7">if_2019</strain>
        <tissue evidence="6">Muscle</tissue>
    </source>
</reference>
<sequence length="117" mass="13036">MNQTIFYSIVGGNEQGRFKVNNSTGVIYIAQPLDYENITSYILRVQADSLGVVMSNLRVPSKKSSCVIESSRQRRCLYDSEWSSFPKEEKGCITVDTSNLPLGQRTERTAPSNSYGG</sequence>
<feature type="region of interest" description="Disordered" evidence="4">
    <location>
        <begin position="98"/>
        <end position="117"/>
    </location>
</feature>
<dbReference type="InterPro" id="IPR015919">
    <property type="entry name" value="Cadherin-like_sf"/>
</dbReference>
<evidence type="ECO:0000313" key="6">
    <source>
        <dbReference type="EMBL" id="MEQ2226242.1"/>
    </source>
</evidence>
<keyword evidence="2" id="KW-0472">Membrane</keyword>
<feature type="domain" description="Cadherin" evidence="5">
    <location>
        <begin position="2"/>
        <end position="68"/>
    </location>
</feature>
<evidence type="ECO:0000259" key="5">
    <source>
        <dbReference type="PROSITE" id="PS50268"/>
    </source>
</evidence>
<keyword evidence="7" id="KW-1185">Reference proteome</keyword>
<keyword evidence="3" id="KW-0106">Calcium</keyword>